<evidence type="ECO:0000313" key="2">
    <source>
        <dbReference type="Proteomes" id="UP000308267"/>
    </source>
</evidence>
<comment type="caution">
    <text evidence="1">The sequence shown here is derived from an EMBL/GenBank/DDBJ whole genome shotgun (WGS) entry which is preliminary data.</text>
</comment>
<proteinExistence type="predicted"/>
<dbReference type="OrthoDB" id="10365314at2759"/>
<evidence type="ECO:0000313" key="1">
    <source>
        <dbReference type="EMBL" id="TGZ50008.1"/>
    </source>
</evidence>
<accession>A0A4S2KQ44</accession>
<name>A0A4S2KQ44_OPIFE</name>
<dbReference type="Proteomes" id="UP000308267">
    <property type="component" value="Unassembled WGS sequence"/>
</dbReference>
<protein>
    <submittedName>
        <fullName evidence="1">Uncharacterized protein</fullName>
    </submittedName>
</protein>
<organism evidence="1 2">
    <name type="scientific">Opisthorchis felineus</name>
    <dbReference type="NCBI Taxonomy" id="147828"/>
    <lineage>
        <taxon>Eukaryota</taxon>
        <taxon>Metazoa</taxon>
        <taxon>Spiralia</taxon>
        <taxon>Lophotrochozoa</taxon>
        <taxon>Platyhelminthes</taxon>
        <taxon>Trematoda</taxon>
        <taxon>Digenea</taxon>
        <taxon>Opisthorchiida</taxon>
        <taxon>Opisthorchiata</taxon>
        <taxon>Opisthorchiidae</taxon>
        <taxon>Opisthorchis</taxon>
    </lineage>
</organism>
<sequence length="208" mass="23650">MIQGSVSTYPLLAQFVYTVDQTHAADSYQKLEGYWFKSCRRFASFSLPMISDVCTMVLGFSMRRTLYLVILSLMFSEDGNRLESVRKNTNLIYPHPLNSSDRPQSMRVYTIMPQSHEMWQDLLEALNVDDVSEYDICKGMESVLKDVNIPPFGCSQIPKFPKNGEEKSVKIYIAECKNTEAKVSTDIKTKIHQALNVEASLPVNVTSK</sequence>
<reference evidence="1 2" key="1">
    <citation type="journal article" date="2019" name="BMC Genomics">
        <title>New insights from Opisthorchis felineus genome: update on genomics of the epidemiologically important liver flukes.</title>
        <authorList>
            <person name="Ershov N.I."/>
            <person name="Mordvinov V.A."/>
            <person name="Prokhortchouk E.B."/>
            <person name="Pakharukova M.Y."/>
            <person name="Gunbin K.V."/>
            <person name="Ustyantsev K."/>
            <person name="Genaev M.A."/>
            <person name="Blinov A.G."/>
            <person name="Mazur A."/>
            <person name="Boulygina E."/>
            <person name="Tsygankova S."/>
            <person name="Khrameeva E."/>
            <person name="Chekanov N."/>
            <person name="Fan G."/>
            <person name="Xiao A."/>
            <person name="Zhang H."/>
            <person name="Xu X."/>
            <person name="Yang H."/>
            <person name="Solovyev V."/>
            <person name="Lee S.M."/>
            <person name="Liu X."/>
            <person name="Afonnikov D.A."/>
            <person name="Skryabin K.G."/>
        </authorList>
    </citation>
    <scope>NUCLEOTIDE SEQUENCE [LARGE SCALE GENOMIC DNA]</scope>
    <source>
        <strain evidence="1">AK-0245</strain>
        <tissue evidence="1">Whole organism</tissue>
    </source>
</reference>
<dbReference type="EMBL" id="SJOL01010950">
    <property type="protein sequence ID" value="TGZ50008.1"/>
    <property type="molecule type" value="Genomic_DNA"/>
</dbReference>
<dbReference type="AlphaFoldDB" id="A0A4S2KQ44"/>
<keyword evidence="2" id="KW-1185">Reference proteome</keyword>
<gene>
    <name evidence="1" type="ORF">CRM22_010890</name>
</gene>